<comment type="caution">
    <text evidence="3">The sequence shown here is derived from an EMBL/GenBank/DDBJ whole genome shotgun (WGS) entry which is preliminary data.</text>
</comment>
<dbReference type="InterPro" id="IPR011004">
    <property type="entry name" value="Trimer_LpxA-like_sf"/>
</dbReference>
<evidence type="ECO:0000256" key="1">
    <source>
        <dbReference type="ARBA" id="ARBA00022679"/>
    </source>
</evidence>
<dbReference type="Proteomes" id="UP000609172">
    <property type="component" value="Unassembled WGS sequence"/>
</dbReference>
<evidence type="ECO:0000313" key="4">
    <source>
        <dbReference type="Proteomes" id="UP000609172"/>
    </source>
</evidence>
<keyword evidence="1" id="KW-0808">Transferase</keyword>
<dbReference type="GO" id="GO:0016779">
    <property type="term" value="F:nucleotidyltransferase activity"/>
    <property type="evidence" value="ECO:0007669"/>
    <property type="project" value="UniProtKB-ARBA"/>
</dbReference>
<dbReference type="InterPro" id="IPR023917">
    <property type="entry name" value="Bifunctiontional_GlmU_bac-type"/>
</dbReference>
<gene>
    <name evidence="3" type="ORF">I5M07_15270</name>
</gene>
<protein>
    <submittedName>
        <fullName evidence="3">GlmU family protein</fullName>
    </submittedName>
</protein>
<evidence type="ECO:0000313" key="3">
    <source>
        <dbReference type="EMBL" id="MBK0371190.1"/>
    </source>
</evidence>
<keyword evidence="4" id="KW-1185">Reference proteome</keyword>
<proteinExistence type="predicted"/>
<dbReference type="EMBL" id="JAEHFV010000009">
    <property type="protein sequence ID" value="MBK0371190.1"/>
    <property type="molecule type" value="Genomic_DNA"/>
</dbReference>
<dbReference type="Pfam" id="PF13562">
    <property type="entry name" value="NTP_transf_4"/>
    <property type="match status" value="1"/>
</dbReference>
<dbReference type="InterPro" id="IPR050065">
    <property type="entry name" value="GlmU-like"/>
</dbReference>
<dbReference type="PANTHER" id="PTHR43584">
    <property type="entry name" value="NUCLEOTIDYL TRANSFERASE"/>
    <property type="match status" value="1"/>
</dbReference>
<dbReference type="AlphaFoldDB" id="A0A934UL68"/>
<dbReference type="Gene3D" id="2.160.10.10">
    <property type="entry name" value="Hexapeptide repeat proteins"/>
    <property type="match status" value="1"/>
</dbReference>
<keyword evidence="2" id="KW-0012">Acyltransferase</keyword>
<organism evidence="3 4">
    <name type="scientific">Flavobacterium agrisoli</name>
    <dbReference type="NCBI Taxonomy" id="2793066"/>
    <lineage>
        <taxon>Bacteria</taxon>
        <taxon>Pseudomonadati</taxon>
        <taxon>Bacteroidota</taxon>
        <taxon>Flavobacteriia</taxon>
        <taxon>Flavobacteriales</taxon>
        <taxon>Flavobacteriaceae</taxon>
        <taxon>Flavobacterium</taxon>
    </lineage>
</organism>
<accession>A0A934UL68</accession>
<dbReference type="SUPFAM" id="SSF51161">
    <property type="entry name" value="Trimeric LpxA-like enzymes"/>
    <property type="match status" value="1"/>
</dbReference>
<reference evidence="3" key="1">
    <citation type="submission" date="2020-12" db="EMBL/GenBank/DDBJ databases">
        <title>Bacterial novel species Flavobacterium sp. SE-1-e isolated from soil.</title>
        <authorList>
            <person name="Jung H.-Y."/>
        </authorList>
    </citation>
    <scope>NUCLEOTIDE SEQUENCE</scope>
    <source>
        <strain evidence="3">SE-1-e</strain>
    </source>
</reference>
<sequence length="391" mass="43801">MNYILFDGPARNALLPFTFTRPVADILVGITTIRQKWEMRLGSTITTITEDYLSEKYPMVEMEENIMINASFLPTENLVNLIQDLTENQAIFSNDTVVAFYAKENQDDIDFDTYEIISFTEPCLTIEHTWDIFSKNDAAIREDFRFLTEDRKSQPIPKSVNVIAPENIFIEEGAKLEFVTLNASTGPIYIGKNTEIMENTVIRGPFALCENAQVKMGAKVYGATTVGVGSRIGGEVKNAVIFANSNKGHEGFLGDSVLGEWCNIGADSNNSNLKNNYEEVKLWNYETESFSKTGLQFCGLMMGDHSKCGINTMFNTGTVVGVSANIFGSGYPRNFIPSFSWGGASGFTTYITKKAFETARLVMSRRNIAFDEKEAAILEHVFEETKKWRKE</sequence>
<evidence type="ECO:0000256" key="2">
    <source>
        <dbReference type="ARBA" id="ARBA00023315"/>
    </source>
</evidence>
<name>A0A934UL68_9FLAO</name>
<dbReference type="RefSeq" id="WP_200107314.1">
    <property type="nucleotide sequence ID" value="NZ_JAEHFV010000009.1"/>
</dbReference>
<dbReference type="NCBIfam" id="TIGR03991">
    <property type="entry name" value="alt_bact_glmU"/>
    <property type="match status" value="1"/>
</dbReference>
<dbReference type="GO" id="GO:0016746">
    <property type="term" value="F:acyltransferase activity"/>
    <property type="evidence" value="ECO:0007669"/>
    <property type="project" value="UniProtKB-KW"/>
</dbReference>